<dbReference type="GO" id="GO:0030430">
    <property type="term" value="C:host cell cytoplasm"/>
    <property type="evidence" value="ECO:0007669"/>
    <property type="project" value="UniProtKB-SubCell"/>
</dbReference>
<sequence>MIDQQKQSVIYNIISKSIIKSTTRYLTINNEYIESKSKQLCYCNNQSYKESIINNIYLCLEHDITLTDLNHLLNILLNLKKYSMYVCNITEFWRLYNSLYRFTHCLSFFNTCMPTIVATLATLITMVMTNKLLYAAEMVESIETYLFLSQKHPSQELADLLDMKYGLINLVQYKIFPIMIGSKELLPNQSMQLFSAGSNSSDYSSEVNKIMELPVKTDSIINVYNFLSDKGINTSNNYAEYVAGLKIEEITNTDATTCNEMQQQDVIKKPLRATIQPLTIQEQNAMKALDVLNIAEKKHKGHILDGRITSPITNTNSVADLIPFTASDMEKFAVLEYLYIMRIMANNIKKKNNSDNRIQGITLNINSPFKSITVPGLNSVK</sequence>
<evidence type="ECO:0000256" key="3">
    <source>
        <dbReference type="ARBA" id="ARBA00009079"/>
    </source>
</evidence>
<accession>Q8V3P0</accession>
<organismHost>
    <name type="scientific">Sus scrofa</name>
    <name type="common">Pig</name>
    <dbReference type="NCBI Taxonomy" id="9823"/>
</organismHost>
<dbReference type="EMBL" id="AF410153">
    <property type="protein sequence ID" value="AAL69793.1"/>
    <property type="molecule type" value="Genomic_DNA"/>
</dbReference>
<keyword evidence="7" id="KW-0946">Virion</keyword>
<gene>
    <name evidence="10" type="primary">SPV054</name>
</gene>
<evidence type="ECO:0000256" key="1">
    <source>
        <dbReference type="ARBA" id="ARBA00004192"/>
    </source>
</evidence>
<comment type="subcellular location">
    <subcellularLocation>
        <location evidence="1">Host cytoplasm</location>
    </subcellularLocation>
    <subcellularLocation>
        <location evidence="2">Virion</location>
    </subcellularLocation>
</comment>
<dbReference type="Pfam" id="PF05503">
    <property type="entry name" value="Pox_G7"/>
    <property type="match status" value="1"/>
</dbReference>
<keyword evidence="11" id="KW-1185">Reference proteome</keyword>
<protein>
    <recommendedName>
        <fullName evidence="5">Assembly protein G7</fullName>
    </recommendedName>
</protein>
<evidence type="ECO:0000256" key="4">
    <source>
        <dbReference type="ARBA" id="ARBA00011362"/>
    </source>
</evidence>
<evidence type="ECO:0000256" key="5">
    <source>
        <dbReference type="ARBA" id="ARBA00019431"/>
    </source>
</evidence>
<evidence type="ECO:0000256" key="2">
    <source>
        <dbReference type="ARBA" id="ARBA00004328"/>
    </source>
</evidence>
<keyword evidence="6" id="KW-0597">Phosphoprotein</keyword>
<comment type="similarity">
    <text evidence="3">Belongs to the chordopoxvirinae G7 family.</text>
</comment>
<evidence type="ECO:0000256" key="9">
    <source>
        <dbReference type="ARBA" id="ARBA00025443"/>
    </source>
</evidence>
<dbReference type="Proteomes" id="UP000000871">
    <property type="component" value="Segment"/>
</dbReference>
<reference evidence="10 11" key="1">
    <citation type="journal article" date="2002" name="J. Virol.">
        <title>The genome of swinepox virus.</title>
        <authorList>
            <person name="Afonso C.L."/>
            <person name="Tulman E.R."/>
            <person name="Lu Z."/>
            <person name="Zsak L."/>
            <person name="Osorio F.A."/>
            <person name="Balinsky C."/>
            <person name="Kutish G.F."/>
            <person name="Rock D.L."/>
        </authorList>
    </citation>
    <scope>NUCLEOTIDE SEQUENCE [LARGE SCALE GENOMIC DNA]</scope>
    <source>
        <strain evidence="11">Swine/Nebraska/17077-99/1999</strain>
    </source>
</reference>
<dbReference type="KEGG" id="vg:932461"/>
<evidence type="ECO:0000313" key="11">
    <source>
        <dbReference type="Proteomes" id="UP000000871"/>
    </source>
</evidence>
<evidence type="ECO:0000256" key="6">
    <source>
        <dbReference type="ARBA" id="ARBA00022553"/>
    </source>
</evidence>
<comment type="subunit">
    <text evidence="4">Part of a complex composed of A30, G7, F10 kinase, A15, D2, D3, and J1.</text>
</comment>
<evidence type="ECO:0000313" key="10">
    <source>
        <dbReference type="EMBL" id="AAL69793.1"/>
    </source>
</evidence>
<dbReference type="GeneID" id="932461"/>
<evidence type="ECO:0000256" key="7">
    <source>
        <dbReference type="ARBA" id="ARBA00022844"/>
    </source>
</evidence>
<dbReference type="GO" id="GO:0044423">
    <property type="term" value="C:virion component"/>
    <property type="evidence" value="ECO:0007669"/>
    <property type="project" value="UniProtKB-KW"/>
</dbReference>
<name>Q8V3P0_SWPV1</name>
<evidence type="ECO:0000256" key="8">
    <source>
        <dbReference type="ARBA" id="ARBA00023200"/>
    </source>
</evidence>
<comment type="function">
    <text evidence="9">Late protein which is a part of a large complex required for early virion morphogenesis. This complex participates in the formation of virosomes and the incorporation of virosomal contents into nascent immature virions.</text>
</comment>
<organism evidence="10 11">
    <name type="scientific">Swinepox virus (strain Swine/Nebraska/17077-99/1999)</name>
    <name type="common">SWPV</name>
    <dbReference type="NCBI Taxonomy" id="300880"/>
    <lineage>
        <taxon>Viruses</taxon>
        <taxon>Varidnaviria</taxon>
        <taxon>Bamfordvirae</taxon>
        <taxon>Nucleocytoviricota</taxon>
        <taxon>Pokkesviricetes</taxon>
        <taxon>Chitovirales</taxon>
        <taxon>Poxviridae</taxon>
        <taxon>Chordopoxvirinae</taxon>
        <taxon>Suipoxvirus</taxon>
        <taxon>Suipoxvirus swinepox</taxon>
        <taxon>Swinepox virus</taxon>
    </lineage>
</organism>
<proteinExistence type="inferred from homology"/>
<keyword evidence="8" id="KW-1035">Host cytoplasm</keyword>
<dbReference type="InterPro" id="IPR008787">
    <property type="entry name" value="Poxvirus_G7"/>
</dbReference>
<dbReference type="RefSeq" id="NP_570214.1">
    <property type="nucleotide sequence ID" value="NC_003389.1"/>
</dbReference>